<organism evidence="6 7">
    <name type="scientific">Macrococcoides goetzii</name>
    <dbReference type="NCBI Taxonomy" id="1891097"/>
    <lineage>
        <taxon>Bacteria</taxon>
        <taxon>Bacillati</taxon>
        <taxon>Bacillota</taxon>
        <taxon>Bacilli</taxon>
        <taxon>Bacillales</taxon>
        <taxon>Staphylococcaceae</taxon>
        <taxon>Macrococcoides</taxon>
    </lineage>
</organism>
<accession>A0A2G5NTI1</accession>
<dbReference type="Proteomes" id="UP000229523">
    <property type="component" value="Unassembled WGS sequence"/>
</dbReference>
<sequence length="361" mass="39963">MLIKELLKQINQEIPLQTAEEWDNVGLLIGDEEAVITGILTALDCTLDVVQEAKEKNINTIICHHPLIFSGVKSIVHSGYGEVMRSLIKNDIQLIALHTNLDAHPKGVSAMIAERLALKDIEILLPEQRSIQKLQIFVPLAYAEQFKSALAEVGAGQIGDYDHCFFSVKGTGEFRALENANPFVGNKGEIHVEEEMKIECVFESSLESDVLEAIKIYHPYETPAFDIWSIDVQAEYGTGVKAALKEPLLLSDFAKIAKEKLNLDVIKMIGDDKVINTVGIIGGAGMDYMKDVKRAGVDVFITGDIKYHEAHDLIMAELAALDITHYAEYVMKDGLKALLSTFIKDINIVVSQIDTNPFKVI</sequence>
<dbReference type="InterPro" id="IPR017221">
    <property type="entry name" value="DUF34/NIF3_bac"/>
</dbReference>
<dbReference type="Pfam" id="PF01784">
    <property type="entry name" value="DUF34_NIF3"/>
    <property type="match status" value="1"/>
</dbReference>
<evidence type="ECO:0000256" key="5">
    <source>
        <dbReference type="PIRSR" id="PIRSR602678-1"/>
    </source>
</evidence>
<evidence type="ECO:0000256" key="1">
    <source>
        <dbReference type="ARBA" id="ARBA00006964"/>
    </source>
</evidence>
<evidence type="ECO:0000256" key="2">
    <source>
        <dbReference type="ARBA" id="ARBA00022112"/>
    </source>
</evidence>
<dbReference type="PANTHER" id="PTHR13799:SF14">
    <property type="entry name" value="GTP CYCLOHYDROLASE 1 TYPE 2 HOMOLOG"/>
    <property type="match status" value="1"/>
</dbReference>
<dbReference type="PIRSF" id="PIRSF037489">
    <property type="entry name" value="UCP037489_NIF3_YqfO"/>
    <property type="match status" value="1"/>
</dbReference>
<dbReference type="RefSeq" id="WP_099578479.1">
    <property type="nucleotide sequence ID" value="NZ_MJBI02000001.1"/>
</dbReference>
<dbReference type="Gene3D" id="3.30.70.120">
    <property type="match status" value="1"/>
</dbReference>
<dbReference type="InterPro" id="IPR002678">
    <property type="entry name" value="DUF34/NIF3"/>
</dbReference>
<feature type="binding site" evidence="5">
    <location>
        <position position="325"/>
    </location>
    <ligand>
        <name>a divalent metal cation</name>
        <dbReference type="ChEBI" id="CHEBI:60240"/>
        <label>1</label>
    </ligand>
</feature>
<dbReference type="AlphaFoldDB" id="A0A2G5NTI1"/>
<keyword evidence="7" id="KW-1185">Reference proteome</keyword>
<reference evidence="6 7" key="1">
    <citation type="journal article" date="2018" name="Front. Microbiol.">
        <title>Description and Comparative Genomics of Macrococcus caseolyticus subsp. hominis subsp. nov., Macrococcus goetzii sp. nov., Macrococcus epidermidis sp. nov., and Macrococcus bohemicus sp. nov., Novel Macrococci From Human Clinical Material With Virulence Potential and Suspected Uptake of Foreign DNA by Natural Transformation.</title>
        <authorList>
            <person name="Maslanova I."/>
            <person name="Wertheimer Z."/>
            <person name="Sedlacek I."/>
            <person name="Svec P."/>
            <person name="Indrakova A."/>
            <person name="Kovarovic V."/>
            <person name="Schumann P."/>
            <person name="Sproer C."/>
            <person name="Kralova S."/>
            <person name="Sedo O."/>
            <person name="Kristofova L."/>
            <person name="Vrbovska V."/>
            <person name="Fuzik T."/>
            <person name="Petras P."/>
            <person name="Zdrahal Z."/>
            <person name="Ruzickova V."/>
            <person name="Doskar J."/>
            <person name="Pantucek R."/>
        </authorList>
    </citation>
    <scope>NUCLEOTIDE SEQUENCE [LARGE SCALE GENOMIC DNA]</scope>
    <source>
        <strain evidence="6 7">CCM 4927</strain>
    </source>
</reference>
<feature type="binding site" evidence="5">
    <location>
        <position position="64"/>
    </location>
    <ligand>
        <name>a divalent metal cation</name>
        <dbReference type="ChEBI" id="CHEBI:60240"/>
        <label>2</label>
    </ligand>
</feature>
<gene>
    <name evidence="6" type="ORF">BFS35_001615</name>
</gene>
<comment type="caution">
    <text evidence="6">The sequence shown here is derived from an EMBL/GenBank/DDBJ whole genome shotgun (WGS) entry which is preliminary data.</text>
</comment>
<dbReference type="FunFam" id="3.40.1390.30:FF:000001">
    <property type="entry name" value="GTP cyclohydrolase 1 type 2"/>
    <property type="match status" value="1"/>
</dbReference>
<proteinExistence type="inferred from homology"/>
<dbReference type="NCBIfam" id="TIGR00486">
    <property type="entry name" value="YbgI_SA1388"/>
    <property type="match status" value="1"/>
</dbReference>
<name>A0A2G5NTI1_9STAP</name>
<evidence type="ECO:0000256" key="4">
    <source>
        <dbReference type="PIRNR" id="PIRNR037489"/>
    </source>
</evidence>
<dbReference type="InterPro" id="IPR015867">
    <property type="entry name" value="N-reg_PII/ATP_PRibTrfase_C"/>
</dbReference>
<feature type="binding site" evidence="5">
    <location>
        <position position="102"/>
    </location>
    <ligand>
        <name>a divalent metal cation</name>
        <dbReference type="ChEBI" id="CHEBI:60240"/>
        <label>1</label>
    </ligand>
</feature>
<dbReference type="EMBL" id="MJBI02000001">
    <property type="protein sequence ID" value="RAI82407.1"/>
    <property type="molecule type" value="Genomic_DNA"/>
</dbReference>
<evidence type="ECO:0000256" key="3">
    <source>
        <dbReference type="ARBA" id="ARBA00022723"/>
    </source>
</evidence>
<dbReference type="PANTHER" id="PTHR13799">
    <property type="entry name" value="NGG1 INTERACTING FACTOR 3"/>
    <property type="match status" value="1"/>
</dbReference>
<dbReference type="GO" id="GO:0005737">
    <property type="term" value="C:cytoplasm"/>
    <property type="evidence" value="ECO:0007669"/>
    <property type="project" value="TreeGrafter"/>
</dbReference>
<dbReference type="FunFam" id="3.30.70.120:FF:000006">
    <property type="entry name" value="GTP cyclohydrolase 1 type 2 homolog"/>
    <property type="match status" value="1"/>
</dbReference>
<dbReference type="InterPro" id="IPR036069">
    <property type="entry name" value="DUF34/NIF3_sf"/>
</dbReference>
<dbReference type="Gene3D" id="3.40.1390.30">
    <property type="entry name" value="NIF3 (NGG1p interacting factor 3)-like"/>
    <property type="match status" value="1"/>
</dbReference>
<evidence type="ECO:0000313" key="6">
    <source>
        <dbReference type="EMBL" id="RAI82407.1"/>
    </source>
</evidence>
<protein>
    <recommendedName>
        <fullName evidence="2 4">GTP cyclohydrolase 1 type 2 homolog</fullName>
    </recommendedName>
</protein>
<feature type="binding site" evidence="5">
    <location>
        <position position="65"/>
    </location>
    <ligand>
        <name>a divalent metal cation</name>
        <dbReference type="ChEBI" id="CHEBI:60240"/>
        <label>1</label>
    </ligand>
</feature>
<keyword evidence="3 4" id="KW-0479">Metal-binding</keyword>
<comment type="similarity">
    <text evidence="1 4">Belongs to the GTP cyclohydrolase I type 2/NIF3 family.</text>
</comment>
<dbReference type="GO" id="GO:0046872">
    <property type="term" value="F:metal ion binding"/>
    <property type="evidence" value="ECO:0007669"/>
    <property type="project" value="UniProtKB-UniRule"/>
</dbReference>
<dbReference type="SUPFAM" id="SSF102705">
    <property type="entry name" value="NIF3 (NGG1p interacting factor 3)-like"/>
    <property type="match status" value="1"/>
</dbReference>
<feature type="binding site" evidence="5">
    <location>
        <position position="328"/>
    </location>
    <ligand>
        <name>a divalent metal cation</name>
        <dbReference type="ChEBI" id="CHEBI:60240"/>
        <label>1</label>
    </ligand>
</feature>
<evidence type="ECO:0000313" key="7">
    <source>
        <dbReference type="Proteomes" id="UP000229523"/>
    </source>
</evidence>